<name>A0ABR6UAR3_9ACTN</name>
<proteinExistence type="predicted"/>
<keyword evidence="2" id="KW-1185">Reference proteome</keyword>
<dbReference type="Proteomes" id="UP000604001">
    <property type="component" value="Unassembled WGS sequence"/>
</dbReference>
<dbReference type="RefSeq" id="WP_186346736.1">
    <property type="nucleotide sequence ID" value="NZ_BMMR01000006.1"/>
</dbReference>
<evidence type="ECO:0000313" key="1">
    <source>
        <dbReference type="EMBL" id="MBC2961534.1"/>
    </source>
</evidence>
<dbReference type="EMBL" id="JACMYC010000008">
    <property type="protein sequence ID" value="MBC2961534.1"/>
    <property type="molecule type" value="Genomic_DNA"/>
</dbReference>
<sequence length="71" mass="7858">MPAGVPHLWAAWRQGKVTERGATHAARETACLEVENRLEVDRFLAADPDTLVTIHEVDAPPLHLDYDVLAT</sequence>
<protein>
    <submittedName>
        <fullName evidence="1">Uncharacterized protein</fullName>
    </submittedName>
</protein>
<organism evidence="1 2">
    <name type="scientific">Nocardioides deserti</name>
    <dbReference type="NCBI Taxonomy" id="1588644"/>
    <lineage>
        <taxon>Bacteria</taxon>
        <taxon>Bacillati</taxon>
        <taxon>Actinomycetota</taxon>
        <taxon>Actinomycetes</taxon>
        <taxon>Propionibacteriales</taxon>
        <taxon>Nocardioidaceae</taxon>
        <taxon>Nocardioides</taxon>
    </lineage>
</organism>
<comment type="caution">
    <text evidence="1">The sequence shown here is derived from an EMBL/GenBank/DDBJ whole genome shotgun (WGS) entry which is preliminary data.</text>
</comment>
<accession>A0ABR6UAR3</accession>
<gene>
    <name evidence="1" type="ORF">H7344_14625</name>
</gene>
<reference evidence="1 2" key="1">
    <citation type="submission" date="2020-08" db="EMBL/GenBank/DDBJ databases">
        <title>novel species in genus Nocardioides.</title>
        <authorList>
            <person name="Zhang G."/>
        </authorList>
    </citation>
    <scope>NUCLEOTIDE SEQUENCE [LARGE SCALE GENOMIC DNA]</scope>
    <source>
        <strain evidence="1 2">SC8A-24</strain>
    </source>
</reference>
<evidence type="ECO:0000313" key="2">
    <source>
        <dbReference type="Proteomes" id="UP000604001"/>
    </source>
</evidence>